<dbReference type="Gene3D" id="1.10.10.10">
    <property type="entry name" value="Winged helix-like DNA-binding domain superfamily/Winged helix DNA-binding domain"/>
    <property type="match status" value="1"/>
</dbReference>
<dbReference type="RefSeq" id="WP_184047994.1">
    <property type="nucleotide sequence ID" value="NZ_JACHKA010000001.1"/>
</dbReference>
<evidence type="ECO:0000256" key="3">
    <source>
        <dbReference type="ARBA" id="ARBA00023163"/>
    </source>
</evidence>
<dbReference type="PANTHER" id="PTHR42756">
    <property type="entry name" value="TRANSCRIPTIONAL REGULATOR, MARR"/>
    <property type="match status" value="1"/>
</dbReference>
<comment type="caution">
    <text evidence="5">The sequence shown here is derived from an EMBL/GenBank/DDBJ whole genome shotgun (WGS) entry which is preliminary data.</text>
</comment>
<dbReference type="Pfam" id="PF12802">
    <property type="entry name" value="MarR_2"/>
    <property type="match status" value="1"/>
</dbReference>
<dbReference type="PANTHER" id="PTHR42756:SF1">
    <property type="entry name" value="TRANSCRIPTIONAL REPRESSOR OF EMRAB OPERON"/>
    <property type="match status" value="1"/>
</dbReference>
<reference evidence="5 6" key="1">
    <citation type="submission" date="2020-08" db="EMBL/GenBank/DDBJ databases">
        <title>Exploring microbial biodiversity for novel pathways involved in the catabolism of aromatic compounds derived from lignin.</title>
        <authorList>
            <person name="Elkins J."/>
        </authorList>
    </citation>
    <scope>NUCLEOTIDE SEQUENCE [LARGE SCALE GENOMIC DNA]</scope>
    <source>
        <strain evidence="5 6">B1D3A</strain>
    </source>
</reference>
<dbReference type="GO" id="GO:0003677">
    <property type="term" value="F:DNA binding"/>
    <property type="evidence" value="ECO:0007669"/>
    <property type="project" value="UniProtKB-KW"/>
</dbReference>
<dbReference type="PROSITE" id="PS50995">
    <property type="entry name" value="HTH_MARR_2"/>
    <property type="match status" value="1"/>
</dbReference>
<evidence type="ECO:0000259" key="4">
    <source>
        <dbReference type="PROSITE" id="PS50995"/>
    </source>
</evidence>
<dbReference type="SUPFAM" id="SSF46785">
    <property type="entry name" value="Winged helix' DNA-binding domain"/>
    <property type="match status" value="1"/>
</dbReference>
<dbReference type="InterPro" id="IPR000835">
    <property type="entry name" value="HTH_MarR-typ"/>
</dbReference>
<feature type="domain" description="HTH marR-type" evidence="4">
    <location>
        <begin position="3"/>
        <end position="135"/>
    </location>
</feature>
<evidence type="ECO:0000256" key="1">
    <source>
        <dbReference type="ARBA" id="ARBA00023015"/>
    </source>
</evidence>
<evidence type="ECO:0000313" key="5">
    <source>
        <dbReference type="EMBL" id="MBB5986280.1"/>
    </source>
</evidence>
<dbReference type="EMBL" id="JACHKA010000001">
    <property type="protein sequence ID" value="MBB5986280.1"/>
    <property type="molecule type" value="Genomic_DNA"/>
</dbReference>
<keyword evidence="2 5" id="KW-0238">DNA-binding</keyword>
<dbReference type="SMART" id="SM00347">
    <property type="entry name" value="HTH_MARR"/>
    <property type="match status" value="1"/>
</dbReference>
<dbReference type="Proteomes" id="UP001138540">
    <property type="component" value="Unassembled WGS sequence"/>
</dbReference>
<evidence type="ECO:0000313" key="6">
    <source>
        <dbReference type="Proteomes" id="UP001138540"/>
    </source>
</evidence>
<sequence length="156" mass="17557">MDNQHIAFVISDVARLFRRRFDERTRSLGITGPQMRALVAIMRFPGINQGALADRLDVEPITTCRMVDRLEQAGLVERRRDPLDRRAWQLYLTEAAEPVTEKLQAIGQTVLTESLDGIAPEERDATLALLDRIRTNLTAPAPQDRAGEPRKGMTHG</sequence>
<accession>A0ABR6NG67</accession>
<evidence type="ECO:0000256" key="2">
    <source>
        <dbReference type="ARBA" id="ARBA00023125"/>
    </source>
</evidence>
<dbReference type="InterPro" id="IPR036388">
    <property type="entry name" value="WH-like_DNA-bd_sf"/>
</dbReference>
<keyword evidence="3" id="KW-0804">Transcription</keyword>
<proteinExistence type="predicted"/>
<name>A0ABR6NG67_9SPHN</name>
<keyword evidence="6" id="KW-1185">Reference proteome</keyword>
<protein>
    <submittedName>
        <fullName evidence="5">DNA-binding MarR family transcriptional regulator</fullName>
    </submittedName>
</protein>
<dbReference type="PRINTS" id="PR00598">
    <property type="entry name" value="HTHMARR"/>
</dbReference>
<keyword evidence="1" id="KW-0805">Transcription regulation</keyword>
<gene>
    <name evidence="5" type="ORF">HNP60_002254</name>
</gene>
<dbReference type="InterPro" id="IPR036390">
    <property type="entry name" value="WH_DNA-bd_sf"/>
</dbReference>
<organism evidence="5 6">
    <name type="scientific">Sphingobium lignivorans</name>
    <dbReference type="NCBI Taxonomy" id="2735886"/>
    <lineage>
        <taxon>Bacteria</taxon>
        <taxon>Pseudomonadati</taxon>
        <taxon>Pseudomonadota</taxon>
        <taxon>Alphaproteobacteria</taxon>
        <taxon>Sphingomonadales</taxon>
        <taxon>Sphingomonadaceae</taxon>
        <taxon>Sphingobium</taxon>
    </lineage>
</organism>